<evidence type="ECO:0000256" key="2">
    <source>
        <dbReference type="SAM" id="MobiDB-lite"/>
    </source>
</evidence>
<dbReference type="GO" id="GO:0003676">
    <property type="term" value="F:nucleic acid binding"/>
    <property type="evidence" value="ECO:0007669"/>
    <property type="project" value="InterPro"/>
</dbReference>
<protein>
    <recommendedName>
        <fullName evidence="3">CCHC-type domain-containing protein</fullName>
    </recommendedName>
</protein>
<proteinExistence type="predicted"/>
<keyword evidence="1" id="KW-0862">Zinc</keyword>
<sequence length="352" mass="39436">MATAPIKQDIVRTSTSESEDEDRTSETETPTQFKTPAVDTPTQSITTTATINDNATVRIPVNTDSVSVQVEDLIRESTVRIKPFSGLKTTEFPEWARQAELILEDTSLPEKAKRQKLLQSLVCPAHDLIKTLGNISSKEILDECTDLYGPASNGVKLFQEFFSSRREATETASQYLRRLGVKIGQVKRCGGLQEGQINETVFNHFISSCECDVLKQFLLSRFSGDDTPTLHNLIKVVRRAEDSLDIKLPSNSTRKEKSQSHVHVATPSPGPEITQILEGMRSMQAQINSLTEGKPKGRDTTRKFKPKTHDRRFCYNCGQDDHLKNKCTNTENPTLVFKKLNERASLNKNGPR</sequence>
<dbReference type="Pfam" id="PF14893">
    <property type="entry name" value="PNMA"/>
    <property type="match status" value="1"/>
</dbReference>
<feature type="region of interest" description="Disordered" evidence="2">
    <location>
        <begin position="1"/>
        <end position="41"/>
    </location>
</feature>
<dbReference type="InterPro" id="IPR048270">
    <property type="entry name" value="PNMA_C"/>
</dbReference>
<dbReference type="SMART" id="SM00343">
    <property type="entry name" value="ZnF_C2HC"/>
    <property type="match status" value="1"/>
</dbReference>
<dbReference type="InterPro" id="IPR001878">
    <property type="entry name" value="Znf_CCHC"/>
</dbReference>
<comment type="caution">
    <text evidence="4">The sequence shown here is derived from an EMBL/GenBank/DDBJ whole genome shotgun (WGS) entry which is preliminary data.</text>
</comment>
<dbReference type="PANTHER" id="PTHR23095:SF46">
    <property type="entry name" value="GAG PROTEIN"/>
    <property type="match status" value="1"/>
</dbReference>
<name>A0AAN8PMQ7_PATCE</name>
<feature type="region of interest" description="Disordered" evidence="2">
    <location>
        <begin position="251"/>
        <end position="270"/>
    </location>
</feature>
<evidence type="ECO:0000259" key="3">
    <source>
        <dbReference type="PROSITE" id="PS50158"/>
    </source>
</evidence>
<keyword evidence="1" id="KW-0479">Metal-binding</keyword>
<evidence type="ECO:0000313" key="4">
    <source>
        <dbReference type="EMBL" id="KAK6180297.1"/>
    </source>
</evidence>
<dbReference type="Proteomes" id="UP001347796">
    <property type="component" value="Unassembled WGS sequence"/>
</dbReference>
<dbReference type="PROSITE" id="PS50158">
    <property type="entry name" value="ZF_CCHC"/>
    <property type="match status" value="1"/>
</dbReference>
<dbReference type="EMBL" id="JAZGQO010000008">
    <property type="protein sequence ID" value="KAK6180297.1"/>
    <property type="molecule type" value="Genomic_DNA"/>
</dbReference>
<evidence type="ECO:0000256" key="1">
    <source>
        <dbReference type="PROSITE-ProRule" id="PRU00047"/>
    </source>
</evidence>
<accession>A0AAN8PMQ7</accession>
<gene>
    <name evidence="4" type="ORF">SNE40_012481</name>
</gene>
<dbReference type="PANTHER" id="PTHR23095">
    <property type="entry name" value="PARANEOPLASTIC ANTIGEN"/>
    <property type="match status" value="1"/>
</dbReference>
<keyword evidence="5" id="KW-1185">Reference proteome</keyword>
<dbReference type="Gene3D" id="4.10.60.10">
    <property type="entry name" value="Zinc finger, CCHC-type"/>
    <property type="match status" value="1"/>
</dbReference>
<keyword evidence="1" id="KW-0863">Zinc-finger</keyword>
<organism evidence="4 5">
    <name type="scientific">Patella caerulea</name>
    <name type="common">Rayed Mediterranean limpet</name>
    <dbReference type="NCBI Taxonomy" id="87958"/>
    <lineage>
        <taxon>Eukaryota</taxon>
        <taxon>Metazoa</taxon>
        <taxon>Spiralia</taxon>
        <taxon>Lophotrochozoa</taxon>
        <taxon>Mollusca</taxon>
        <taxon>Gastropoda</taxon>
        <taxon>Patellogastropoda</taxon>
        <taxon>Patelloidea</taxon>
        <taxon>Patellidae</taxon>
        <taxon>Patella</taxon>
    </lineage>
</organism>
<evidence type="ECO:0000313" key="5">
    <source>
        <dbReference type="Proteomes" id="UP001347796"/>
    </source>
</evidence>
<dbReference type="AlphaFoldDB" id="A0AAN8PMQ7"/>
<feature type="domain" description="CCHC-type" evidence="3">
    <location>
        <begin position="314"/>
        <end position="329"/>
    </location>
</feature>
<reference evidence="4 5" key="1">
    <citation type="submission" date="2024-01" db="EMBL/GenBank/DDBJ databases">
        <title>The genome of the rayed Mediterranean limpet Patella caerulea (Linnaeus, 1758).</title>
        <authorList>
            <person name="Anh-Thu Weber A."/>
            <person name="Halstead-Nussloch G."/>
        </authorList>
    </citation>
    <scope>NUCLEOTIDE SEQUENCE [LARGE SCALE GENOMIC DNA]</scope>
    <source>
        <strain evidence="4">AATW-2023a</strain>
        <tissue evidence="4">Whole specimen</tissue>
    </source>
</reference>
<dbReference type="InterPro" id="IPR026523">
    <property type="entry name" value="PNMA"/>
</dbReference>
<dbReference type="GO" id="GO:0008270">
    <property type="term" value="F:zinc ion binding"/>
    <property type="evidence" value="ECO:0007669"/>
    <property type="project" value="UniProtKB-KW"/>
</dbReference>